<name>A0A7L0EW61_TROML</name>
<evidence type="ECO:0000256" key="2">
    <source>
        <dbReference type="PIRSR" id="PIRSR603782-1"/>
    </source>
</evidence>
<dbReference type="OrthoDB" id="76676at2759"/>
<keyword evidence="2" id="KW-0479">Metal-binding</keyword>
<dbReference type="PANTHER" id="PTHR12151">
    <property type="entry name" value="ELECTRON TRANSPORT PROTIN SCO1/SENC FAMILY MEMBER"/>
    <property type="match status" value="1"/>
</dbReference>
<dbReference type="EMBL" id="VXAG01004829">
    <property type="protein sequence ID" value="NXJ87239.1"/>
    <property type="molecule type" value="Genomic_DNA"/>
</dbReference>
<dbReference type="AlphaFoldDB" id="A0A7L0EW61"/>
<dbReference type="GO" id="GO:0005739">
    <property type="term" value="C:mitochondrion"/>
    <property type="evidence" value="ECO:0007669"/>
    <property type="project" value="GOC"/>
</dbReference>
<sequence length="77" mass="8626">SPEEVGAAGRAFRVFAQAGPEDEEGGYLVDHSTFIYLVGPDGLLHDYYGRGKTPEQIARSVRQHMRTYEPLLDDDEE</sequence>
<feature type="non-terminal residue" evidence="3">
    <location>
        <position position="1"/>
    </location>
</feature>
<gene>
    <name evidence="3" type="primary">Sco2</name>
    <name evidence="3" type="ORF">TROMEL_R15218</name>
</gene>
<feature type="binding site" evidence="2">
    <location>
        <position position="31"/>
    </location>
    <ligand>
        <name>Cu cation</name>
        <dbReference type="ChEBI" id="CHEBI:23378"/>
    </ligand>
</feature>
<dbReference type="GO" id="GO:0046872">
    <property type="term" value="F:metal ion binding"/>
    <property type="evidence" value="ECO:0007669"/>
    <property type="project" value="UniProtKB-KW"/>
</dbReference>
<dbReference type="GO" id="GO:0033617">
    <property type="term" value="P:mitochondrial respiratory chain complex IV assembly"/>
    <property type="evidence" value="ECO:0007669"/>
    <property type="project" value="TreeGrafter"/>
</dbReference>
<reference evidence="3 4" key="1">
    <citation type="submission" date="2019-09" db="EMBL/GenBank/DDBJ databases">
        <title>Bird 10,000 Genomes (B10K) Project - Family phase.</title>
        <authorList>
            <person name="Zhang G."/>
        </authorList>
    </citation>
    <scope>NUCLEOTIDE SEQUENCE [LARGE SCALE GENOMIC DNA]</scope>
    <source>
        <strain evidence="3">B10K-DU-007-40</strain>
        <tissue evidence="3">Mixed tissue sample</tissue>
    </source>
</reference>
<evidence type="ECO:0000313" key="3">
    <source>
        <dbReference type="EMBL" id="NXJ87239.1"/>
    </source>
</evidence>
<dbReference type="Proteomes" id="UP000550660">
    <property type="component" value="Unassembled WGS sequence"/>
</dbReference>
<organism evidence="3 4">
    <name type="scientific">Trogon melanurus</name>
    <name type="common">Black-tailed trogon</name>
    <dbReference type="NCBI Taxonomy" id="56311"/>
    <lineage>
        <taxon>Eukaryota</taxon>
        <taxon>Metazoa</taxon>
        <taxon>Chordata</taxon>
        <taxon>Craniata</taxon>
        <taxon>Vertebrata</taxon>
        <taxon>Euteleostomi</taxon>
        <taxon>Archelosauria</taxon>
        <taxon>Archosauria</taxon>
        <taxon>Dinosauria</taxon>
        <taxon>Saurischia</taxon>
        <taxon>Theropoda</taxon>
        <taxon>Coelurosauria</taxon>
        <taxon>Aves</taxon>
        <taxon>Neognathae</taxon>
        <taxon>Neoaves</taxon>
        <taxon>Telluraves</taxon>
        <taxon>Coraciimorphae</taxon>
        <taxon>Trogoniformes</taxon>
        <taxon>Trogonidae</taxon>
        <taxon>Trogon</taxon>
    </lineage>
</organism>
<accession>A0A7L0EW61</accession>
<dbReference type="InterPro" id="IPR036249">
    <property type="entry name" value="Thioredoxin-like_sf"/>
</dbReference>
<keyword evidence="2" id="KW-0186">Copper</keyword>
<evidence type="ECO:0000313" key="4">
    <source>
        <dbReference type="Proteomes" id="UP000550660"/>
    </source>
</evidence>
<dbReference type="Pfam" id="PF02630">
    <property type="entry name" value="SCO1-SenC"/>
    <property type="match status" value="1"/>
</dbReference>
<dbReference type="InterPro" id="IPR003782">
    <property type="entry name" value="SCO1/SenC"/>
</dbReference>
<dbReference type="SUPFAM" id="SSF52833">
    <property type="entry name" value="Thioredoxin-like"/>
    <property type="match status" value="1"/>
</dbReference>
<proteinExistence type="inferred from homology"/>
<evidence type="ECO:0000256" key="1">
    <source>
        <dbReference type="ARBA" id="ARBA00010996"/>
    </source>
</evidence>
<keyword evidence="4" id="KW-1185">Reference proteome</keyword>
<comment type="caution">
    <text evidence="3">The sequence shown here is derived from an EMBL/GenBank/DDBJ whole genome shotgun (WGS) entry which is preliminary data.</text>
</comment>
<feature type="non-terminal residue" evidence="3">
    <location>
        <position position="77"/>
    </location>
</feature>
<protein>
    <submittedName>
        <fullName evidence="3">SCO2 protein</fullName>
    </submittedName>
</protein>
<dbReference type="Gene3D" id="3.40.30.10">
    <property type="entry name" value="Glutaredoxin"/>
    <property type="match status" value="1"/>
</dbReference>
<dbReference type="PANTHER" id="PTHR12151:SF2">
    <property type="entry name" value="PROTEIN SCO2 HOMOLOG, MITOCHONDRIAL"/>
    <property type="match status" value="1"/>
</dbReference>
<comment type="similarity">
    <text evidence="1">Belongs to the SCO1/2 family.</text>
</comment>